<evidence type="ECO:0000256" key="2">
    <source>
        <dbReference type="RuleBase" id="RU003750"/>
    </source>
</evidence>
<keyword evidence="3" id="KW-0812">Transmembrane</keyword>
<name>D6PB82_9ARCH</name>
<dbReference type="Gene3D" id="1.20.120.1760">
    <property type="match status" value="1"/>
</dbReference>
<dbReference type="GO" id="GO:0016020">
    <property type="term" value="C:membrane"/>
    <property type="evidence" value="ECO:0007669"/>
    <property type="project" value="InterPro"/>
</dbReference>
<dbReference type="InterPro" id="IPR043130">
    <property type="entry name" value="CDP-OH_PTrfase_TM_dom"/>
</dbReference>
<reference evidence="4" key="1">
    <citation type="journal article" date="2010" name="ISME J.">
        <title>Metagenome of the Mediterranean deep chlorophyll maximum studied by direct and fosmid library 454 pyrosequencing.</title>
        <authorList>
            <person name="Ghai R."/>
            <person name="Martin-Cuadrado A.B."/>
            <person name="Molto A.G."/>
            <person name="Heredia I.G."/>
            <person name="Cabrera R."/>
            <person name="Martin J."/>
            <person name="Verdu M."/>
            <person name="Deschamps P."/>
            <person name="Moreira D."/>
            <person name="Lopez-Garcia P."/>
            <person name="Mira A."/>
            <person name="Rodriguez-Valera F."/>
        </authorList>
    </citation>
    <scope>NUCLEOTIDE SEQUENCE</scope>
</reference>
<keyword evidence="1 2" id="KW-0808">Transferase</keyword>
<dbReference type="EMBL" id="GU942960">
    <property type="protein sequence ID" value="ADD92983.1"/>
    <property type="molecule type" value="Genomic_DNA"/>
</dbReference>
<feature type="transmembrane region" description="Helical" evidence="3">
    <location>
        <begin position="148"/>
        <end position="167"/>
    </location>
</feature>
<dbReference type="Pfam" id="PF01066">
    <property type="entry name" value="CDP-OH_P_transf"/>
    <property type="match status" value="1"/>
</dbReference>
<sequence length="284" mass="32423">MRVILRILFIRYINYQSKQNSNNEEFQESKGVFMRTKKYGDRNVIDLSEWGRPLARVIARFLKEKPVSVIQVTNIHLILTFYCAWLIIQGNTIAACLLLIVKGVIDAVDGELARIRERPSHVGRYWDTIADTIGLIAIMWAFGDLFGWEVMLTTALILATLFQYSLFNHYSILMRNLGLGDTTSRVDERVRPVAYSWEKQSNVNIFHTIYLVFFSWQDRIIDALSGKGSKSLVFELTVSSSLGFGMQSLVIFALALTENLNYLPELILGVNMGLMALVVLRSRI</sequence>
<dbReference type="AlphaFoldDB" id="D6PB82"/>
<protein>
    <submittedName>
        <fullName evidence="4">CDP alcohol phosphatidyltransferase</fullName>
    </submittedName>
</protein>
<organism evidence="4">
    <name type="scientific">uncultured archaeon MedDCM-OCT-S04-C163</name>
    <dbReference type="NCBI Taxonomy" id="743086"/>
    <lineage>
        <taxon>Archaea</taxon>
        <taxon>environmental samples</taxon>
    </lineage>
</organism>
<dbReference type="InterPro" id="IPR048254">
    <property type="entry name" value="CDP_ALCOHOL_P_TRANSF_CS"/>
</dbReference>
<feature type="transmembrane region" description="Helical" evidence="3">
    <location>
        <begin position="232"/>
        <end position="256"/>
    </location>
</feature>
<feature type="transmembrane region" description="Helical" evidence="3">
    <location>
        <begin position="262"/>
        <end position="280"/>
    </location>
</feature>
<dbReference type="GO" id="GO:0016780">
    <property type="term" value="F:phosphotransferase activity, for other substituted phosphate groups"/>
    <property type="evidence" value="ECO:0007669"/>
    <property type="project" value="InterPro"/>
</dbReference>
<accession>D6PB82</accession>
<evidence type="ECO:0000313" key="4">
    <source>
        <dbReference type="EMBL" id="ADD92983.1"/>
    </source>
</evidence>
<evidence type="ECO:0000256" key="3">
    <source>
        <dbReference type="SAM" id="Phobius"/>
    </source>
</evidence>
<proteinExistence type="inferred from homology"/>
<keyword evidence="3" id="KW-0472">Membrane</keyword>
<feature type="transmembrane region" description="Helical" evidence="3">
    <location>
        <begin position="75"/>
        <end position="101"/>
    </location>
</feature>
<comment type="similarity">
    <text evidence="2">Belongs to the CDP-alcohol phosphatidyltransferase class-I family.</text>
</comment>
<evidence type="ECO:0000256" key="1">
    <source>
        <dbReference type="ARBA" id="ARBA00022679"/>
    </source>
</evidence>
<dbReference type="PROSITE" id="PS00379">
    <property type="entry name" value="CDP_ALCOHOL_P_TRANSF"/>
    <property type="match status" value="1"/>
</dbReference>
<dbReference type="InterPro" id="IPR000462">
    <property type="entry name" value="CDP-OH_P_trans"/>
</dbReference>
<keyword evidence="3" id="KW-1133">Transmembrane helix</keyword>
<dbReference type="GO" id="GO:0008654">
    <property type="term" value="P:phospholipid biosynthetic process"/>
    <property type="evidence" value="ECO:0007669"/>
    <property type="project" value="InterPro"/>
</dbReference>